<sequence>MQEVTLNLLAKEVIDIVNVLGQLPTQANAYPLFMKVKSQLEAQLPKSDESKDVIEG</sequence>
<protein>
    <submittedName>
        <fullName evidence="1">Uncharacterized protein</fullName>
    </submittedName>
</protein>
<dbReference type="EMBL" id="LR798278">
    <property type="protein sequence ID" value="CAB5220133.1"/>
    <property type="molecule type" value="Genomic_DNA"/>
</dbReference>
<organism evidence="1">
    <name type="scientific">uncultured Caudovirales phage</name>
    <dbReference type="NCBI Taxonomy" id="2100421"/>
    <lineage>
        <taxon>Viruses</taxon>
        <taxon>Duplodnaviria</taxon>
        <taxon>Heunggongvirae</taxon>
        <taxon>Uroviricota</taxon>
        <taxon>Caudoviricetes</taxon>
        <taxon>Peduoviridae</taxon>
        <taxon>Maltschvirus</taxon>
        <taxon>Maltschvirus maltsch</taxon>
    </lineage>
</organism>
<accession>A0A6J7WYM1</accession>
<reference evidence="1" key="1">
    <citation type="submission" date="2020-05" db="EMBL/GenBank/DDBJ databases">
        <authorList>
            <person name="Chiriac C."/>
            <person name="Salcher M."/>
            <person name="Ghai R."/>
            <person name="Kavagutti S V."/>
        </authorList>
    </citation>
    <scope>NUCLEOTIDE SEQUENCE</scope>
</reference>
<proteinExistence type="predicted"/>
<name>A0A6J7WYM1_9CAUD</name>
<gene>
    <name evidence="1" type="ORF">UFOVP239_62</name>
</gene>
<evidence type="ECO:0000313" key="1">
    <source>
        <dbReference type="EMBL" id="CAB5220133.1"/>
    </source>
</evidence>